<name>A0A1J5PSQ5_9ZZZZ</name>
<comment type="caution">
    <text evidence="1">The sequence shown here is derived from an EMBL/GenBank/DDBJ whole genome shotgun (WGS) entry which is preliminary data.</text>
</comment>
<dbReference type="EMBL" id="MLJW01002714">
    <property type="protein sequence ID" value="OIQ73848.1"/>
    <property type="molecule type" value="Genomic_DNA"/>
</dbReference>
<reference evidence="1" key="1">
    <citation type="submission" date="2016-10" db="EMBL/GenBank/DDBJ databases">
        <title>Sequence of Gallionella enrichment culture.</title>
        <authorList>
            <person name="Poehlein A."/>
            <person name="Muehling M."/>
            <person name="Daniel R."/>
        </authorList>
    </citation>
    <scope>NUCLEOTIDE SEQUENCE</scope>
</reference>
<proteinExistence type="predicted"/>
<accession>A0A1J5PSQ5</accession>
<evidence type="ECO:0000313" key="1">
    <source>
        <dbReference type="EMBL" id="OIQ73848.1"/>
    </source>
</evidence>
<protein>
    <submittedName>
        <fullName evidence="1">Uncharacterized protein</fullName>
    </submittedName>
</protein>
<dbReference type="AlphaFoldDB" id="A0A1J5PSQ5"/>
<gene>
    <name evidence="1" type="ORF">GALL_445100</name>
</gene>
<organism evidence="1">
    <name type="scientific">mine drainage metagenome</name>
    <dbReference type="NCBI Taxonomy" id="410659"/>
    <lineage>
        <taxon>unclassified sequences</taxon>
        <taxon>metagenomes</taxon>
        <taxon>ecological metagenomes</taxon>
    </lineage>
</organism>
<sequence>MPSITAISHHFIVRKLPFTLRGKIGSRAAYSVSCGELSEDVTKKSPVILFGLRMGMTGARGAFLDLHQKGDFQYMKTA</sequence>